<protein>
    <recommendedName>
        <fullName evidence="3">DNA gyrase inhibitor YacG</fullName>
    </recommendedName>
</protein>
<dbReference type="SUPFAM" id="SSF57716">
    <property type="entry name" value="Glucocorticoid receptor-like (DNA-binding domain)"/>
    <property type="match status" value="1"/>
</dbReference>
<keyword evidence="1 3" id="KW-0479">Metal-binding</keyword>
<comment type="similarity">
    <text evidence="3">Belongs to the DNA gyrase inhibitor YacG family.</text>
</comment>
<evidence type="ECO:0000256" key="4">
    <source>
        <dbReference type="SAM" id="MobiDB-lite"/>
    </source>
</evidence>
<feature type="binding site" evidence="3">
    <location>
        <position position="31"/>
    </location>
    <ligand>
        <name>Zn(2+)</name>
        <dbReference type="ChEBI" id="CHEBI:29105"/>
    </ligand>
</feature>
<dbReference type="Pfam" id="PF03884">
    <property type="entry name" value="YacG"/>
    <property type="match status" value="1"/>
</dbReference>
<comment type="subunit">
    <text evidence="3">Interacts with GyrB.</text>
</comment>
<evidence type="ECO:0000313" key="6">
    <source>
        <dbReference type="Proteomes" id="UP001296873"/>
    </source>
</evidence>
<name>A0ABS1DI45_9PROT</name>
<comment type="function">
    <text evidence="3">Inhibits all the catalytic activities of DNA gyrase by preventing its interaction with DNA. Acts by binding directly to the C-terminal domain of GyrB, which probably disrupts DNA binding by the gyrase.</text>
</comment>
<feature type="compositionally biased region" description="Low complexity" evidence="4">
    <location>
        <begin position="11"/>
        <end position="25"/>
    </location>
</feature>
<dbReference type="RefSeq" id="WP_200342229.1">
    <property type="nucleotide sequence ID" value="NZ_NRRL01000065.1"/>
</dbReference>
<accession>A0ABS1DI45</accession>
<dbReference type="PANTHER" id="PTHR36150:SF1">
    <property type="entry name" value="DNA GYRASE INHIBITOR YACG"/>
    <property type="match status" value="1"/>
</dbReference>
<feature type="binding site" evidence="3">
    <location>
        <position position="46"/>
    </location>
    <ligand>
        <name>Zn(2+)</name>
        <dbReference type="ChEBI" id="CHEBI:29105"/>
    </ligand>
</feature>
<organism evidence="5 6">
    <name type="scientific">Rhodovibrio sodomensis</name>
    <dbReference type="NCBI Taxonomy" id="1088"/>
    <lineage>
        <taxon>Bacteria</taxon>
        <taxon>Pseudomonadati</taxon>
        <taxon>Pseudomonadota</taxon>
        <taxon>Alphaproteobacteria</taxon>
        <taxon>Rhodospirillales</taxon>
        <taxon>Rhodovibrionaceae</taxon>
        <taxon>Rhodovibrio</taxon>
    </lineage>
</organism>
<dbReference type="InterPro" id="IPR005584">
    <property type="entry name" value="DNA_gyrase_inhibitor_YacG"/>
</dbReference>
<keyword evidence="6" id="KW-1185">Reference proteome</keyword>
<dbReference type="HAMAP" id="MF_00649">
    <property type="entry name" value="DNA_gyrase_inhibitor_YacG"/>
    <property type="match status" value="1"/>
</dbReference>
<feature type="binding site" evidence="3">
    <location>
        <position position="34"/>
    </location>
    <ligand>
        <name>Zn(2+)</name>
        <dbReference type="ChEBI" id="CHEBI:29105"/>
    </ligand>
</feature>
<comment type="cofactor">
    <cofactor evidence="3">
        <name>Zn(2+)</name>
        <dbReference type="ChEBI" id="CHEBI:29105"/>
    </cofactor>
    <text evidence="3">Binds 1 zinc ion.</text>
</comment>
<feature type="compositionally biased region" description="Acidic residues" evidence="4">
    <location>
        <begin position="71"/>
        <end position="82"/>
    </location>
</feature>
<dbReference type="InterPro" id="IPR013088">
    <property type="entry name" value="Znf_NHR/GATA"/>
</dbReference>
<sequence length="82" mass="8820">MTDNNNQDRPGTAGAAGATGSKAAGNRGRTCPICGKPTAELTQPFCSKRCQQLDLARWLDGSYRVPTQEPADPDDLPREDEE</sequence>
<gene>
    <name evidence="3" type="primary">yacG</name>
    <name evidence="5" type="ORF">CKO28_17755</name>
</gene>
<feature type="binding site" evidence="3">
    <location>
        <position position="50"/>
    </location>
    <ligand>
        <name>Zn(2+)</name>
        <dbReference type="ChEBI" id="CHEBI:29105"/>
    </ligand>
</feature>
<feature type="region of interest" description="Disordered" evidence="4">
    <location>
        <begin position="60"/>
        <end position="82"/>
    </location>
</feature>
<evidence type="ECO:0000313" key="5">
    <source>
        <dbReference type="EMBL" id="MBK1669884.1"/>
    </source>
</evidence>
<evidence type="ECO:0000256" key="2">
    <source>
        <dbReference type="ARBA" id="ARBA00022833"/>
    </source>
</evidence>
<keyword evidence="2 3" id="KW-0862">Zinc</keyword>
<evidence type="ECO:0000256" key="3">
    <source>
        <dbReference type="HAMAP-Rule" id="MF_00649"/>
    </source>
</evidence>
<dbReference type="Proteomes" id="UP001296873">
    <property type="component" value="Unassembled WGS sequence"/>
</dbReference>
<comment type="caution">
    <text evidence="5">The sequence shown here is derived from an EMBL/GenBank/DDBJ whole genome shotgun (WGS) entry which is preliminary data.</text>
</comment>
<feature type="region of interest" description="Disordered" evidence="4">
    <location>
        <begin position="1"/>
        <end position="30"/>
    </location>
</feature>
<dbReference type="Gene3D" id="3.30.50.10">
    <property type="entry name" value="Erythroid Transcription Factor GATA-1, subunit A"/>
    <property type="match status" value="1"/>
</dbReference>
<evidence type="ECO:0000256" key="1">
    <source>
        <dbReference type="ARBA" id="ARBA00022723"/>
    </source>
</evidence>
<proteinExistence type="inferred from homology"/>
<dbReference type="EMBL" id="NRRL01000065">
    <property type="protein sequence ID" value="MBK1669884.1"/>
    <property type="molecule type" value="Genomic_DNA"/>
</dbReference>
<reference evidence="5 6" key="1">
    <citation type="journal article" date="2020" name="Microorganisms">
        <title>Osmotic Adaptation and Compatible Solute Biosynthesis of Phototrophic Bacteria as Revealed from Genome Analyses.</title>
        <authorList>
            <person name="Imhoff J.F."/>
            <person name="Rahn T."/>
            <person name="Kunzel S."/>
            <person name="Keller A."/>
            <person name="Neulinger S.C."/>
        </authorList>
    </citation>
    <scope>NUCLEOTIDE SEQUENCE [LARGE SCALE GENOMIC DNA]</scope>
    <source>
        <strain evidence="5 6">DSM 9895</strain>
    </source>
</reference>
<dbReference type="PANTHER" id="PTHR36150">
    <property type="entry name" value="DNA GYRASE INHIBITOR YACG"/>
    <property type="match status" value="1"/>
</dbReference>